<name>A0A5B8VEY3_9BACT</name>
<dbReference type="EMBL" id="CP042435">
    <property type="protein sequence ID" value="QEC68868.1"/>
    <property type="molecule type" value="Genomic_DNA"/>
</dbReference>
<keyword evidence="2" id="KW-1185">Reference proteome</keyword>
<evidence type="ECO:0000313" key="2">
    <source>
        <dbReference type="Proteomes" id="UP000321533"/>
    </source>
</evidence>
<accession>A0A5B8VEY3</accession>
<reference evidence="1 2" key="1">
    <citation type="journal article" date="2016" name="Int. J. Syst. Evol. Microbiol.">
        <title>Panacibacter ginsenosidivorans gen. nov., sp. nov., with ginsenoside converting activity isolated from soil of a ginseng field.</title>
        <authorList>
            <person name="Siddiqi M.Z."/>
            <person name="Muhammad Shafi S."/>
            <person name="Choi K.D."/>
            <person name="Im W.T."/>
        </authorList>
    </citation>
    <scope>NUCLEOTIDE SEQUENCE [LARGE SCALE GENOMIC DNA]</scope>
    <source>
        <strain evidence="1 2">Gsoil1550</strain>
    </source>
</reference>
<sequence length="117" mass="13831">MQAESISNPFSVIHYNYSWSAVKEQVYELLNRFPNRYKMAYHEEDEQKIILFTSLDFSVFGKQRMTVVYISKIDDANDNCILAYEAKNYTGDITSKEDFDRGQYFIDALTEDMMLVY</sequence>
<dbReference type="RefSeq" id="WP_147191329.1">
    <property type="nucleotide sequence ID" value="NZ_CP042435.1"/>
</dbReference>
<organism evidence="1 2">
    <name type="scientific">Panacibacter ginsenosidivorans</name>
    <dbReference type="NCBI Taxonomy" id="1813871"/>
    <lineage>
        <taxon>Bacteria</taxon>
        <taxon>Pseudomonadati</taxon>
        <taxon>Bacteroidota</taxon>
        <taxon>Chitinophagia</taxon>
        <taxon>Chitinophagales</taxon>
        <taxon>Chitinophagaceae</taxon>
        <taxon>Panacibacter</taxon>
    </lineage>
</organism>
<dbReference type="KEGG" id="pgin:FRZ67_16715"/>
<gene>
    <name evidence="1" type="ORF">FRZ67_16715</name>
</gene>
<protein>
    <submittedName>
        <fullName evidence="1">Uncharacterized protein</fullName>
    </submittedName>
</protein>
<dbReference type="Proteomes" id="UP000321533">
    <property type="component" value="Chromosome"/>
</dbReference>
<dbReference type="AlphaFoldDB" id="A0A5B8VEY3"/>
<evidence type="ECO:0000313" key="1">
    <source>
        <dbReference type="EMBL" id="QEC68868.1"/>
    </source>
</evidence>
<proteinExistence type="predicted"/>